<dbReference type="Proteomes" id="UP001368500">
    <property type="component" value="Unassembled WGS sequence"/>
</dbReference>
<dbReference type="RefSeq" id="WP_341374758.1">
    <property type="nucleotide sequence ID" value="NZ_JBBUTF010000012.1"/>
</dbReference>
<dbReference type="Gene3D" id="1.20.58.320">
    <property type="entry name" value="TPR-like"/>
    <property type="match status" value="1"/>
</dbReference>
<protein>
    <submittedName>
        <fullName evidence="2">DUF924 family protein</fullName>
    </submittedName>
</protein>
<keyword evidence="3" id="KW-1185">Reference proteome</keyword>
<name>A0ABU9BBL7_9BURK</name>
<reference evidence="2 3" key="1">
    <citation type="submission" date="2024-04" db="EMBL/GenBank/DDBJ databases">
        <title>Novel species of the genus Ideonella isolated from streams.</title>
        <authorList>
            <person name="Lu H."/>
        </authorList>
    </citation>
    <scope>NUCLEOTIDE SEQUENCE [LARGE SCALE GENOMIC DNA]</scope>
    <source>
        <strain evidence="2 3">BYS139W</strain>
    </source>
</reference>
<comment type="caution">
    <text evidence="2">The sequence shown here is derived from an EMBL/GenBank/DDBJ whole genome shotgun (WGS) entry which is preliminary data.</text>
</comment>
<feature type="region of interest" description="Disordered" evidence="1">
    <location>
        <begin position="181"/>
        <end position="202"/>
    </location>
</feature>
<dbReference type="InterPro" id="IPR011990">
    <property type="entry name" value="TPR-like_helical_dom_sf"/>
</dbReference>
<proteinExistence type="predicted"/>
<accession>A0ABU9BBL7</accession>
<dbReference type="InterPro" id="IPR010323">
    <property type="entry name" value="DUF924"/>
</dbReference>
<sequence length="202" mass="22600">MHDDVREILDFWFGPPDDPLHRQPRPSWFQKVPAFDAQIRERFGTRVEAALAGGLDHWLATPPGVLPAPPVQPAQALILLLDQFTRNIFRDTARAFAGDERARTLAQALVDSGADRHLSGVQRQFVYLPFVHAEDLALQREGLRLFTAMGIDDPVVAGAAPWAQRHLEIIERFGRFPHRNAALGRPDTPEEAQFLTQPGSGF</sequence>
<dbReference type="Gene3D" id="1.25.40.10">
    <property type="entry name" value="Tetratricopeptide repeat domain"/>
    <property type="match status" value="1"/>
</dbReference>
<evidence type="ECO:0000313" key="3">
    <source>
        <dbReference type="Proteomes" id="UP001368500"/>
    </source>
</evidence>
<organism evidence="2 3">
    <name type="scientific">Pseudaquabacterium rugosum</name>
    <dbReference type="NCBI Taxonomy" id="2984194"/>
    <lineage>
        <taxon>Bacteria</taxon>
        <taxon>Pseudomonadati</taxon>
        <taxon>Pseudomonadota</taxon>
        <taxon>Betaproteobacteria</taxon>
        <taxon>Burkholderiales</taxon>
        <taxon>Sphaerotilaceae</taxon>
        <taxon>Pseudaquabacterium</taxon>
    </lineage>
</organism>
<dbReference type="Pfam" id="PF06041">
    <property type="entry name" value="DUF924"/>
    <property type="match status" value="1"/>
</dbReference>
<dbReference type="EMBL" id="JBBUTF010000012">
    <property type="protein sequence ID" value="MEK8026973.1"/>
    <property type="molecule type" value="Genomic_DNA"/>
</dbReference>
<dbReference type="SUPFAM" id="SSF48452">
    <property type="entry name" value="TPR-like"/>
    <property type="match status" value="1"/>
</dbReference>
<evidence type="ECO:0000256" key="1">
    <source>
        <dbReference type="SAM" id="MobiDB-lite"/>
    </source>
</evidence>
<dbReference type="PANTHER" id="PTHR23004:SF7">
    <property type="entry name" value="DUF924-DOMAIN-CONTAINING PROTEIN"/>
    <property type="match status" value="1"/>
</dbReference>
<evidence type="ECO:0000313" key="2">
    <source>
        <dbReference type="EMBL" id="MEK8026973.1"/>
    </source>
</evidence>
<dbReference type="PANTHER" id="PTHR23004">
    <property type="entry name" value="DOUBLECORTIN DOMAIN CONTAINING 2"/>
    <property type="match status" value="1"/>
</dbReference>
<gene>
    <name evidence="2" type="ORF">AACH11_13460</name>
</gene>